<dbReference type="RefSeq" id="XP_019622962.1">
    <property type="nucleotide sequence ID" value="XM_019767403.1"/>
</dbReference>
<name>A0A6P4YW49_BRABE</name>
<dbReference type="OrthoDB" id="10059021at2759"/>
<dbReference type="InterPro" id="IPR032675">
    <property type="entry name" value="LRR_dom_sf"/>
</dbReference>
<reference evidence="3" key="1">
    <citation type="submission" date="2025-08" db="UniProtKB">
        <authorList>
            <consortium name="RefSeq"/>
        </authorList>
    </citation>
    <scope>IDENTIFICATION</scope>
    <source>
        <tissue evidence="3">Gonad</tissue>
    </source>
</reference>
<protein>
    <submittedName>
        <fullName evidence="3">Uncharacterized protein LOC109469014</fullName>
    </submittedName>
</protein>
<feature type="region of interest" description="Disordered" evidence="1">
    <location>
        <begin position="170"/>
        <end position="201"/>
    </location>
</feature>
<keyword evidence="2" id="KW-1185">Reference proteome</keyword>
<proteinExistence type="predicted"/>
<evidence type="ECO:0000313" key="3">
    <source>
        <dbReference type="RefSeq" id="XP_019622962.1"/>
    </source>
</evidence>
<feature type="region of interest" description="Disordered" evidence="1">
    <location>
        <begin position="1"/>
        <end position="129"/>
    </location>
</feature>
<dbReference type="KEGG" id="bbel:109469014"/>
<feature type="compositionally biased region" description="Polar residues" evidence="1">
    <location>
        <begin position="191"/>
        <end position="201"/>
    </location>
</feature>
<sequence>METSSREDVKGNAVGAKKPPKDPQSVKGRKNRPMGRPPRPSSSSTTEKTFKEAQQVQGRARMVRSTERHSGIGSQFEIPSGLGVARRVDDPGREVPKTPKFNQEKAIVSRSSRYPRPAGVSTSNAMARVRDPSLGASTLNRSISQPMGSEQKFAESVAFAGQHSEGLMTASTSFTPSSVSGPLVPYRSAGDPSQSPAQDSFLTKFRQKYAHLLGRPKPSIAKKEEISPRPQRRLVSTGPTVGSFKPIAAPELSSGVLLPRGEFAQGYVETESRYVQESSDEEVVLAPGSDVDLEEYATFAAAETDEDVPTETPPPGGYVNALYLETPAASKSTPDRSTLTLSVDVKLTSPTSPGDPTMRVAESLFQANIKDEQRRQLLRKALAKFQGVLTSVGSGRVGLHFFTVEHLDNFWAKVNLPGAGSVSDRLDAALITDQMRVAVLGRKLAVKVNIDEQEYISVRKRLRKCTTSALPVNICSLSKLWMMHVRNNAICRLPAELHRLANLQVIDVSGNPLDFPPVEVCGKGLSAIMGFLRDHAFPENKMAGKYGQLMGLAAVIFFTVSLVKETEGLRLPRMDNVGSYDLFLKSDQNRDLGAGGEGGMADPEMYDVEDFPIMERRRPCNGYLCCLAMCARHMFSMHPVIKNGQCYCSS</sequence>
<gene>
    <name evidence="3" type="primary">LOC109469014</name>
</gene>
<dbReference type="Gene3D" id="3.80.10.10">
    <property type="entry name" value="Ribonuclease Inhibitor"/>
    <property type="match status" value="1"/>
</dbReference>
<dbReference type="AlphaFoldDB" id="A0A6P4YW49"/>
<organism evidence="2 3">
    <name type="scientific">Branchiostoma belcheri</name>
    <name type="common">Amphioxus</name>
    <dbReference type="NCBI Taxonomy" id="7741"/>
    <lineage>
        <taxon>Eukaryota</taxon>
        <taxon>Metazoa</taxon>
        <taxon>Chordata</taxon>
        <taxon>Cephalochordata</taxon>
        <taxon>Leptocardii</taxon>
        <taxon>Amphioxiformes</taxon>
        <taxon>Branchiostomatidae</taxon>
        <taxon>Branchiostoma</taxon>
    </lineage>
</organism>
<feature type="compositionally biased region" description="Basic and acidic residues" evidence="1">
    <location>
        <begin position="1"/>
        <end position="10"/>
    </location>
</feature>
<evidence type="ECO:0000256" key="1">
    <source>
        <dbReference type="SAM" id="MobiDB-lite"/>
    </source>
</evidence>
<dbReference type="Proteomes" id="UP000515135">
    <property type="component" value="Unplaced"/>
</dbReference>
<dbReference type="SUPFAM" id="SSF52058">
    <property type="entry name" value="L domain-like"/>
    <property type="match status" value="1"/>
</dbReference>
<evidence type="ECO:0000313" key="2">
    <source>
        <dbReference type="Proteomes" id="UP000515135"/>
    </source>
</evidence>
<accession>A0A6P4YW49</accession>
<feature type="compositionally biased region" description="Polar residues" evidence="1">
    <location>
        <begin position="170"/>
        <end position="180"/>
    </location>
</feature>
<feature type="region of interest" description="Disordered" evidence="1">
    <location>
        <begin position="213"/>
        <end position="239"/>
    </location>
</feature>
<dbReference type="GeneID" id="109469014"/>
<feature type="compositionally biased region" description="Basic and acidic residues" evidence="1">
    <location>
        <begin position="86"/>
        <end position="97"/>
    </location>
</feature>